<keyword evidence="3" id="KW-1185">Reference proteome</keyword>
<keyword evidence="1" id="KW-0732">Signal</keyword>
<reference evidence="2 3" key="1">
    <citation type="submission" date="2019-03" db="EMBL/GenBank/DDBJ databases">
        <title>Seongchinamella monodicae gen. nov., sp. nov., a novel member of the Gammaproteobacteria isolated from a tidal mudflat of beach.</title>
        <authorList>
            <person name="Yang H.G."/>
            <person name="Kang J.W."/>
            <person name="Lee S.D."/>
        </authorList>
    </citation>
    <scope>NUCLEOTIDE SEQUENCE [LARGE SCALE GENOMIC DNA]</scope>
    <source>
        <strain evidence="2 3">GH4-78</strain>
    </source>
</reference>
<accession>A0A4R5LVH9</accession>
<dbReference type="PANTHER" id="PTHR30441:SF4">
    <property type="entry name" value="PROTEIN ASMA"/>
    <property type="match status" value="1"/>
</dbReference>
<evidence type="ECO:0000313" key="3">
    <source>
        <dbReference type="Proteomes" id="UP000295554"/>
    </source>
</evidence>
<proteinExistence type="predicted"/>
<sequence length="863" mass="92818">MKKAAIGLLCLLLVLGVAMAVAVNRLLQDTAMLENVLSNTLEREVRIGKLRELSLGVSSTVLIEDLTIANPAWAPDPYLLQLSRARVHLHVPSLWGDGPVVISDLTLVGLRLALSEAEENPPNWQFAEPAAESGDLGRESLTLPLLLKQAHVSDSVVTYEAPGAEIQANLSGQLTGGRGLLLEVGGHWQKQPLQFTGHTSYEGGGLSLSGMGEYRGWQLNADGTLADPLAFRGLDFQLELQGQLPMPPSRQQPARQLPLHLDVHLGGSGRSLSLSRGLLVSGESQLTLNGEIGNPATLRGLDLDLVFDSPDIKPLLPLEAASDRPVQAALEGRLRSDGKMLRLEKIVGRSGGVRLQGDLVLPLAGGLKGTEISLFAHGDSVAEALSPWTGDGAEDAPFELDVEGHWRDPVWHVEKLHLQLGSNRLEAVLALMPEEGGTAATGQVNLSGRRAHRALEALGFHVRLPDDAYLLRTELARSAEGELRLSDLDLQLGGSDLAGQFYYRPGEPAQLQAELTAKTLDMRFLSRSFDREVEQAGPGAGKRPFDASTPLSKAQLAERMIPATSLDFRWLKNYEGKFSLVVEELIARDDLRSQGDFSFTLAEGKLVSESLQWGGGFSSGEASLVLEHLDAGAAVNLQMQSHRLPLFWLFTGDPTAEQQSNYRATIAARGASVRELATSLNGTVYLRGGGGRINNQGLNLFFGDVIGEIFASINPMSQQEPYTQVECHSGIIVFEDGLATLDPGMVMRTDKVDIALGGTVDLDTEGLDLVFNTRSRTGVGISASKALTPYLKLEGNFSYPRLGVNAKGVVISGGAAFATGGLSILAEGMWDRWIATSANPCEALFDESKKAESEFKKLFGRPL</sequence>
<feature type="chain" id="PRO_5020982505" evidence="1">
    <location>
        <begin position="21"/>
        <end position="863"/>
    </location>
</feature>
<dbReference type="InterPro" id="IPR052894">
    <property type="entry name" value="AsmA-related"/>
</dbReference>
<name>A0A4R5LVH9_9GAMM</name>
<dbReference type="AlphaFoldDB" id="A0A4R5LVH9"/>
<protein>
    <submittedName>
        <fullName evidence="2">Uncharacterized protein</fullName>
    </submittedName>
</protein>
<evidence type="ECO:0000256" key="1">
    <source>
        <dbReference type="SAM" id="SignalP"/>
    </source>
</evidence>
<dbReference type="RefSeq" id="WP_133209888.1">
    <property type="nucleotide sequence ID" value="NZ_SMSE01000001.1"/>
</dbReference>
<comment type="caution">
    <text evidence="2">The sequence shown here is derived from an EMBL/GenBank/DDBJ whole genome shotgun (WGS) entry which is preliminary data.</text>
</comment>
<organism evidence="2 3">
    <name type="scientific">Seongchinamella unica</name>
    <dbReference type="NCBI Taxonomy" id="2547392"/>
    <lineage>
        <taxon>Bacteria</taxon>
        <taxon>Pseudomonadati</taxon>
        <taxon>Pseudomonadota</taxon>
        <taxon>Gammaproteobacteria</taxon>
        <taxon>Cellvibrionales</taxon>
        <taxon>Halieaceae</taxon>
        <taxon>Seongchinamella</taxon>
    </lineage>
</organism>
<dbReference type="EMBL" id="SMSE01000001">
    <property type="protein sequence ID" value="TDG15454.1"/>
    <property type="molecule type" value="Genomic_DNA"/>
</dbReference>
<dbReference type="GO" id="GO:0090313">
    <property type="term" value="P:regulation of protein targeting to membrane"/>
    <property type="evidence" value="ECO:0007669"/>
    <property type="project" value="TreeGrafter"/>
</dbReference>
<feature type="signal peptide" evidence="1">
    <location>
        <begin position="1"/>
        <end position="20"/>
    </location>
</feature>
<dbReference type="OrthoDB" id="9766390at2"/>
<gene>
    <name evidence="2" type="ORF">E2F43_04275</name>
</gene>
<evidence type="ECO:0000313" key="2">
    <source>
        <dbReference type="EMBL" id="TDG15454.1"/>
    </source>
</evidence>
<dbReference type="PANTHER" id="PTHR30441">
    <property type="entry name" value="DUF748 DOMAIN-CONTAINING PROTEIN"/>
    <property type="match status" value="1"/>
</dbReference>
<dbReference type="Proteomes" id="UP000295554">
    <property type="component" value="Unassembled WGS sequence"/>
</dbReference>
<dbReference type="GO" id="GO:0005886">
    <property type="term" value="C:plasma membrane"/>
    <property type="evidence" value="ECO:0007669"/>
    <property type="project" value="TreeGrafter"/>
</dbReference>